<dbReference type="Gene3D" id="3.40.50.360">
    <property type="match status" value="1"/>
</dbReference>
<evidence type="ECO:0000313" key="3">
    <source>
        <dbReference type="Proteomes" id="UP000662814"/>
    </source>
</evidence>
<evidence type="ECO:0000259" key="1">
    <source>
        <dbReference type="Pfam" id="PF03358"/>
    </source>
</evidence>
<evidence type="ECO:0000313" key="2">
    <source>
        <dbReference type="EMBL" id="QPZ37329.1"/>
    </source>
</evidence>
<dbReference type="Pfam" id="PF03358">
    <property type="entry name" value="FMN_red"/>
    <property type="match status" value="1"/>
</dbReference>
<dbReference type="PANTHER" id="PTHR30543">
    <property type="entry name" value="CHROMATE REDUCTASE"/>
    <property type="match status" value="1"/>
</dbReference>
<dbReference type="RefSeq" id="WP_166992213.1">
    <property type="nucleotide sequence ID" value="NZ_CP061169.1"/>
</dbReference>
<dbReference type="SUPFAM" id="SSF52218">
    <property type="entry name" value="Flavoproteins"/>
    <property type="match status" value="1"/>
</dbReference>
<proteinExistence type="predicted"/>
<dbReference type="Proteomes" id="UP000662814">
    <property type="component" value="Chromosome"/>
</dbReference>
<keyword evidence="3" id="KW-1185">Reference proteome</keyword>
<feature type="domain" description="NADPH-dependent FMN reductase-like" evidence="1">
    <location>
        <begin position="14"/>
        <end position="155"/>
    </location>
</feature>
<organism evidence="2 3">
    <name type="scientific">Paramicrobacterium chengjingii</name>
    <dbReference type="NCBI Taxonomy" id="2769067"/>
    <lineage>
        <taxon>Bacteria</taxon>
        <taxon>Bacillati</taxon>
        <taxon>Actinomycetota</taxon>
        <taxon>Actinomycetes</taxon>
        <taxon>Micrococcales</taxon>
        <taxon>Microbacteriaceae</taxon>
        <taxon>Paramicrobacterium</taxon>
    </lineage>
</organism>
<protein>
    <submittedName>
        <fullName evidence="2">NAD(P)H-dependent oxidoreductase</fullName>
    </submittedName>
</protein>
<dbReference type="PANTHER" id="PTHR30543:SF21">
    <property type="entry name" value="NAD(P)H-DEPENDENT FMN REDUCTASE LOT6"/>
    <property type="match status" value="1"/>
</dbReference>
<reference evidence="2 3" key="1">
    <citation type="submission" date="2020-12" db="EMBL/GenBank/DDBJ databases">
        <title>Microbacterium sp. HY060.</title>
        <authorList>
            <person name="Zhou J."/>
        </authorList>
    </citation>
    <scope>NUCLEOTIDE SEQUENCE [LARGE SCALE GENOMIC DNA]</scope>
    <source>
        <strain evidence="2 3">HY60</strain>
    </source>
</reference>
<dbReference type="EMBL" id="CP061169">
    <property type="protein sequence ID" value="QPZ37329.1"/>
    <property type="molecule type" value="Genomic_DNA"/>
</dbReference>
<sequence length="200" mass="22372">MSINSPRPSERPLRIMLVLGSVRPGRIALPIALWVHDHLGDVPNIDIDFVDLMDEQLPFMDEPILGGENGYANAHSRAWSERVTSTDAVIFVAPAYGDGFSPVVRNALDYLNREWEGKRVGLVTYGRDAKRLSRRLSDSLQAKGMRVTRPVVAITDTHARVRGFDFDGESQIRKTCARMIGDLRQSFERVEPELVTEGVA</sequence>
<dbReference type="InterPro" id="IPR029039">
    <property type="entry name" value="Flavoprotein-like_sf"/>
</dbReference>
<name>A0ABX6YEW4_9MICO</name>
<dbReference type="InterPro" id="IPR050712">
    <property type="entry name" value="NAD(P)H-dep_reductase"/>
</dbReference>
<gene>
    <name evidence="2" type="ORF">HCR76_10780</name>
</gene>
<dbReference type="InterPro" id="IPR005025">
    <property type="entry name" value="FMN_Rdtase-like_dom"/>
</dbReference>
<accession>A0ABX6YEW4</accession>